<keyword evidence="7" id="KW-1133">Transmembrane helix</keyword>
<evidence type="ECO:0000256" key="4">
    <source>
        <dbReference type="ARBA" id="ARBA00022692"/>
    </source>
</evidence>
<evidence type="ECO:0000259" key="10">
    <source>
        <dbReference type="Pfam" id="PF02706"/>
    </source>
</evidence>
<feature type="region of interest" description="Disordered" evidence="9">
    <location>
        <begin position="426"/>
        <end position="453"/>
    </location>
</feature>
<dbReference type="CDD" id="cd05387">
    <property type="entry name" value="BY-kinase"/>
    <property type="match status" value="1"/>
</dbReference>
<proteinExistence type="inferred from homology"/>
<keyword evidence="8" id="KW-0472">Membrane</keyword>
<dbReference type="Proteomes" id="UP001596484">
    <property type="component" value="Unassembled WGS sequence"/>
</dbReference>
<dbReference type="InterPro" id="IPR027417">
    <property type="entry name" value="P-loop_NTPase"/>
</dbReference>
<keyword evidence="3" id="KW-1003">Cell membrane</keyword>
<comment type="similarity">
    <text evidence="2">Belongs to the CpsC/CapA family.</text>
</comment>
<comment type="subcellular location">
    <subcellularLocation>
        <location evidence="1">Cell membrane</location>
        <topology evidence="1">Multi-pass membrane protein</topology>
    </subcellularLocation>
</comment>
<keyword evidence="6" id="KW-0067">ATP-binding</keyword>
<keyword evidence="12" id="KW-1185">Reference proteome</keyword>
<gene>
    <name evidence="11" type="ORF">ACFQS9_12915</name>
</gene>
<comment type="caution">
    <text evidence="11">The sequence shown here is derived from an EMBL/GenBank/DDBJ whole genome shotgun (WGS) entry which is preliminary data.</text>
</comment>
<accession>A0ABW2RY56</accession>
<dbReference type="PANTHER" id="PTHR32309:SF31">
    <property type="entry name" value="CAPSULAR EXOPOLYSACCHARIDE FAMILY"/>
    <property type="match status" value="1"/>
</dbReference>
<protein>
    <submittedName>
        <fullName evidence="11">Wzz/FepE/Etk N-terminal domain-containing protein</fullName>
    </submittedName>
</protein>
<evidence type="ECO:0000256" key="6">
    <source>
        <dbReference type="ARBA" id="ARBA00022840"/>
    </source>
</evidence>
<dbReference type="Pfam" id="PF02706">
    <property type="entry name" value="Wzz"/>
    <property type="match status" value="1"/>
</dbReference>
<keyword evidence="4" id="KW-0812">Transmembrane</keyword>
<organism evidence="11 12">
    <name type="scientific">Rhodococcus daqingensis</name>
    <dbReference type="NCBI Taxonomy" id="2479363"/>
    <lineage>
        <taxon>Bacteria</taxon>
        <taxon>Bacillati</taxon>
        <taxon>Actinomycetota</taxon>
        <taxon>Actinomycetes</taxon>
        <taxon>Mycobacteriales</taxon>
        <taxon>Nocardiaceae</taxon>
        <taxon>Rhodococcus</taxon>
    </lineage>
</organism>
<evidence type="ECO:0000256" key="3">
    <source>
        <dbReference type="ARBA" id="ARBA00022475"/>
    </source>
</evidence>
<keyword evidence="5" id="KW-0547">Nucleotide-binding</keyword>
<evidence type="ECO:0000256" key="2">
    <source>
        <dbReference type="ARBA" id="ARBA00006683"/>
    </source>
</evidence>
<dbReference type="InterPro" id="IPR003856">
    <property type="entry name" value="LPS_length_determ_N"/>
</dbReference>
<evidence type="ECO:0000313" key="11">
    <source>
        <dbReference type="EMBL" id="MFC7448792.1"/>
    </source>
</evidence>
<name>A0ABW2RY56_9NOCA</name>
<evidence type="ECO:0000313" key="12">
    <source>
        <dbReference type="Proteomes" id="UP001596484"/>
    </source>
</evidence>
<dbReference type="SUPFAM" id="SSF52540">
    <property type="entry name" value="P-loop containing nucleoside triphosphate hydrolases"/>
    <property type="match status" value="1"/>
</dbReference>
<evidence type="ECO:0000256" key="5">
    <source>
        <dbReference type="ARBA" id="ARBA00022741"/>
    </source>
</evidence>
<evidence type="ECO:0000256" key="8">
    <source>
        <dbReference type="ARBA" id="ARBA00023136"/>
    </source>
</evidence>
<dbReference type="InterPro" id="IPR005702">
    <property type="entry name" value="Wzc-like_C"/>
</dbReference>
<dbReference type="PANTHER" id="PTHR32309">
    <property type="entry name" value="TYROSINE-PROTEIN KINASE"/>
    <property type="match status" value="1"/>
</dbReference>
<dbReference type="RefSeq" id="WP_378405209.1">
    <property type="nucleotide sequence ID" value="NZ_JBHTCS010000014.1"/>
</dbReference>
<sequence length="453" mass="46574">MNGSEFLSAVRRRWRLFVAVVVACAAIGVGCALVVPAGYVSTVQLLVAIDGTTTASAYENDQVVSGRVNSYVALLTSEAVAQRVVDELGLTTSARELAGDVNATIVPPRTAVIDVAVTGESPDQARLLADTVAREFITYTDALESPTGTDDQKIRTSIVTTASVPRAGLPRPLTFGVLGALVGLVLGSVAVWLRSSTDPVIRTSERAAAATGLPVIGSVTHADPAGGEDLEGYRRLRTRLRALAGGAGEPAERARVWVLTCAAGESGGAAVAPNLGRALAVRGGRVIVVDANPAGPAIADESDPGLLQVLAGSATADQAIRCHLDGLPDVLPVGSCADDPGDLMAAAGMRRLVHRLRLEYSHVVIAAPPVLPTVGASVVSEYADGVLLVVVPGTTRRRELTRAVERLGTTDAPVIGTVMCVEPSGPAVPERAAVPRSGSAVDVESDELPPVAR</sequence>
<dbReference type="EMBL" id="JBHTCS010000014">
    <property type="protein sequence ID" value="MFC7448792.1"/>
    <property type="molecule type" value="Genomic_DNA"/>
</dbReference>
<dbReference type="Gene3D" id="3.40.50.300">
    <property type="entry name" value="P-loop containing nucleotide triphosphate hydrolases"/>
    <property type="match status" value="1"/>
</dbReference>
<evidence type="ECO:0000256" key="1">
    <source>
        <dbReference type="ARBA" id="ARBA00004651"/>
    </source>
</evidence>
<feature type="domain" description="Polysaccharide chain length determinant N-terminal" evidence="10">
    <location>
        <begin position="5"/>
        <end position="88"/>
    </location>
</feature>
<dbReference type="InterPro" id="IPR050445">
    <property type="entry name" value="Bact_polysacc_biosynth/exp"/>
</dbReference>
<evidence type="ECO:0000256" key="9">
    <source>
        <dbReference type="SAM" id="MobiDB-lite"/>
    </source>
</evidence>
<reference evidence="12" key="1">
    <citation type="journal article" date="2019" name="Int. J. Syst. Evol. Microbiol.">
        <title>The Global Catalogue of Microorganisms (GCM) 10K type strain sequencing project: providing services to taxonomists for standard genome sequencing and annotation.</title>
        <authorList>
            <consortium name="The Broad Institute Genomics Platform"/>
            <consortium name="The Broad Institute Genome Sequencing Center for Infectious Disease"/>
            <person name="Wu L."/>
            <person name="Ma J."/>
        </authorList>
    </citation>
    <scope>NUCLEOTIDE SEQUENCE [LARGE SCALE GENOMIC DNA]</scope>
    <source>
        <strain evidence="12">ICMP 19430</strain>
    </source>
</reference>
<evidence type="ECO:0000256" key="7">
    <source>
        <dbReference type="ARBA" id="ARBA00022989"/>
    </source>
</evidence>